<keyword evidence="3" id="KW-0479">Metal-binding</keyword>
<keyword evidence="13" id="KW-1185">Reference proteome</keyword>
<evidence type="ECO:0000259" key="10">
    <source>
        <dbReference type="PROSITE" id="PS50002"/>
    </source>
</evidence>
<evidence type="ECO:0008006" key="14">
    <source>
        <dbReference type="Google" id="ProtNLM"/>
    </source>
</evidence>
<dbReference type="GO" id="GO:0005634">
    <property type="term" value="C:nucleus"/>
    <property type="evidence" value="ECO:0007669"/>
    <property type="project" value="TreeGrafter"/>
</dbReference>
<dbReference type="PROSITE" id="PS50089">
    <property type="entry name" value="ZF_RING_2"/>
    <property type="match status" value="1"/>
</dbReference>
<dbReference type="Proteomes" id="UP000799438">
    <property type="component" value="Unassembled WGS sequence"/>
</dbReference>
<accession>A0A6A6BJR0</accession>
<evidence type="ECO:0000256" key="1">
    <source>
        <dbReference type="ARBA" id="ARBA00008649"/>
    </source>
</evidence>
<feature type="region of interest" description="Disordered" evidence="9">
    <location>
        <begin position="818"/>
        <end position="852"/>
    </location>
</feature>
<organism evidence="12 13">
    <name type="scientific">Aplosporella prunicola CBS 121167</name>
    <dbReference type="NCBI Taxonomy" id="1176127"/>
    <lineage>
        <taxon>Eukaryota</taxon>
        <taxon>Fungi</taxon>
        <taxon>Dikarya</taxon>
        <taxon>Ascomycota</taxon>
        <taxon>Pezizomycotina</taxon>
        <taxon>Dothideomycetes</taxon>
        <taxon>Dothideomycetes incertae sedis</taxon>
        <taxon>Botryosphaeriales</taxon>
        <taxon>Aplosporellaceae</taxon>
        <taxon>Aplosporella</taxon>
    </lineage>
</organism>
<evidence type="ECO:0000313" key="12">
    <source>
        <dbReference type="EMBL" id="KAF2144266.1"/>
    </source>
</evidence>
<dbReference type="GeneID" id="54301516"/>
<comment type="similarity">
    <text evidence="1">Belongs to the SH3RF family.</text>
</comment>
<name>A0A6A6BJR0_9PEZI</name>
<dbReference type="GO" id="GO:0004842">
    <property type="term" value="F:ubiquitin-protein transferase activity"/>
    <property type="evidence" value="ECO:0007669"/>
    <property type="project" value="TreeGrafter"/>
</dbReference>
<feature type="region of interest" description="Disordered" evidence="9">
    <location>
        <begin position="259"/>
        <end position="427"/>
    </location>
</feature>
<feature type="compositionally biased region" description="Basic and acidic residues" evidence="9">
    <location>
        <begin position="89"/>
        <end position="100"/>
    </location>
</feature>
<keyword evidence="5" id="KW-0862">Zinc</keyword>
<dbReference type="InterPro" id="IPR001841">
    <property type="entry name" value="Znf_RING"/>
</dbReference>
<dbReference type="Gene3D" id="3.30.40.10">
    <property type="entry name" value="Zinc/RING finger domain, C3HC4 (zinc finger)"/>
    <property type="match status" value="1"/>
</dbReference>
<dbReference type="PANTHER" id="PTHR16079">
    <property type="entry name" value="UBIQUITIN LIGASE PROTEIN CHFR"/>
    <property type="match status" value="1"/>
</dbReference>
<evidence type="ECO:0000256" key="8">
    <source>
        <dbReference type="PROSITE-ProRule" id="PRU00192"/>
    </source>
</evidence>
<dbReference type="SMART" id="SM00326">
    <property type="entry name" value="SH3"/>
    <property type="match status" value="1"/>
</dbReference>
<dbReference type="InterPro" id="IPR018957">
    <property type="entry name" value="Znf_C3HC4_RING-type"/>
</dbReference>
<feature type="region of interest" description="Disordered" evidence="9">
    <location>
        <begin position="88"/>
        <end position="205"/>
    </location>
</feature>
<evidence type="ECO:0000256" key="4">
    <source>
        <dbReference type="ARBA" id="ARBA00022771"/>
    </source>
</evidence>
<dbReference type="Pfam" id="PF00097">
    <property type="entry name" value="zf-C3HC4"/>
    <property type="match status" value="1"/>
</dbReference>
<feature type="compositionally biased region" description="Low complexity" evidence="9">
    <location>
        <begin position="668"/>
        <end position="684"/>
    </location>
</feature>
<dbReference type="GO" id="GO:0016567">
    <property type="term" value="P:protein ubiquitination"/>
    <property type="evidence" value="ECO:0007669"/>
    <property type="project" value="TreeGrafter"/>
</dbReference>
<feature type="region of interest" description="Disordered" evidence="9">
    <location>
        <begin position="470"/>
        <end position="498"/>
    </location>
</feature>
<gene>
    <name evidence="12" type="ORF">K452DRAFT_316967</name>
</gene>
<keyword evidence="4 7" id="KW-0863">Zinc-finger</keyword>
<dbReference type="SMART" id="SM00184">
    <property type="entry name" value="RING"/>
    <property type="match status" value="1"/>
</dbReference>
<evidence type="ECO:0000256" key="9">
    <source>
        <dbReference type="SAM" id="MobiDB-lite"/>
    </source>
</evidence>
<dbReference type="EMBL" id="ML995480">
    <property type="protein sequence ID" value="KAF2144266.1"/>
    <property type="molecule type" value="Genomic_DNA"/>
</dbReference>
<dbReference type="InterPro" id="IPR013083">
    <property type="entry name" value="Znf_RING/FYVE/PHD"/>
</dbReference>
<feature type="compositionally biased region" description="Basic residues" evidence="9">
    <location>
        <begin position="259"/>
        <end position="274"/>
    </location>
</feature>
<feature type="compositionally biased region" description="Low complexity" evidence="9">
    <location>
        <begin position="487"/>
        <end position="496"/>
    </location>
</feature>
<dbReference type="InterPro" id="IPR036028">
    <property type="entry name" value="SH3-like_dom_sf"/>
</dbReference>
<dbReference type="RefSeq" id="XP_033399978.1">
    <property type="nucleotide sequence ID" value="XM_033544020.1"/>
</dbReference>
<dbReference type="Gene3D" id="2.30.30.40">
    <property type="entry name" value="SH3 Domains"/>
    <property type="match status" value="1"/>
</dbReference>
<dbReference type="AlphaFoldDB" id="A0A6A6BJR0"/>
<dbReference type="OrthoDB" id="1305878at2759"/>
<evidence type="ECO:0000256" key="3">
    <source>
        <dbReference type="ARBA" id="ARBA00022723"/>
    </source>
</evidence>
<protein>
    <recommendedName>
        <fullName evidence="14">RING-type domain-containing protein</fullName>
    </recommendedName>
</protein>
<sequence length="1016" mass="110486">MAGGLENLEKELSCSICTDVLYQPLTLLDCLHTFCGACLKEWFSWQAASATNSHPYTCPACRASVRATRPDARVTSLLELFLHANPTRGKTEQEMDDMRKVYKPGDNILPKVRRRPDPDEEHDARIVDDVLQLSLEEAGISSGRLDSPRDRRRRERSRDSSDREDRRRRARDASALSSTARVGARSASRDTSPRPPSRHIEHQSSLRSLLSISDFDSEEMETEIMRQIRDEGLLDGIDLENLDVAQEEEISERIAQAFRRRQRDRERARARHDRSRSDSTNSVTRQMFEEERPHPRRQRLRTESAIPRPVSQNSRPPVSRPHLFDVVNQDTDHHRRSSSQGGGRTAGARRHHSRGLSTDGSHPSRPAARSAVELSERPQTARSSGERHRRLTAADRRITDPEQNPHHSDTALLPRPVTRSSDNSPRRAAFTAAITASPQLETPEAARAAYARLQESPEYPSTARHIRALNNSSPPLARPLEAVIPDSRPSSSSAASPRPPLYAEPLICCNRCGKEHIEYELHFNCSKCKNGNYNVCLRCYRAGEGCLHFYGVGSAALRNYERRAPPEGYPPGYEKPHVLSGHCFEKPRRDLVNSVTADGRALTEEDPTQRLQAGVFCDICLAFTNSCYWKCDTCNEGAWGFCNSCVNQGRHCTHPLLPLQHVPSTPHANGTSGPPTPTAASASANANTASSALTSLTHGPDTTTLSGKLFYSLSFLTHCDRCRCLIPPNFSRYHCQACNAGDFDICLSCYHGLVSGGRIAPENGQHGWRRCPRGHRMVVIGFEDGAAGQRRVVTHDLVGGLAFRDEDVAAAAADCSKRRAGGEEGRGSPGAAEATSPTPRALTPAWTWHDGDGMVRKARTSRGSSAAANAGTARSTAAAAAAAAGAAAASASVSDAAAAASASTTSTTAPSASTSATATATATGTTSSSSSSTSSSKSPRPPPQQRLLPPNGGVGIRAIALWGYFPREGVQDELMFPRGAEVREAEDINGDWFWGVYAGAKGLFPGNFVRGVGVVS</sequence>
<dbReference type="PROSITE" id="PS00518">
    <property type="entry name" value="ZF_RING_1"/>
    <property type="match status" value="1"/>
</dbReference>
<evidence type="ECO:0000256" key="7">
    <source>
        <dbReference type="PROSITE-ProRule" id="PRU00175"/>
    </source>
</evidence>
<dbReference type="PANTHER" id="PTHR16079:SF4">
    <property type="entry name" value="E3 UBIQUITIN-PROTEIN LIGASE CHFR"/>
    <property type="match status" value="1"/>
</dbReference>
<dbReference type="InterPro" id="IPR017907">
    <property type="entry name" value="Znf_RING_CS"/>
</dbReference>
<feature type="compositionally biased region" description="Basic and acidic residues" evidence="9">
    <location>
        <begin position="392"/>
        <end position="409"/>
    </location>
</feature>
<evidence type="ECO:0000256" key="5">
    <source>
        <dbReference type="ARBA" id="ARBA00022833"/>
    </source>
</evidence>
<evidence type="ECO:0000256" key="6">
    <source>
        <dbReference type="ARBA" id="ARBA00022843"/>
    </source>
</evidence>
<evidence type="ECO:0000259" key="11">
    <source>
        <dbReference type="PROSITE" id="PS50089"/>
    </source>
</evidence>
<dbReference type="SUPFAM" id="SSF57850">
    <property type="entry name" value="RING/U-box"/>
    <property type="match status" value="3"/>
</dbReference>
<feature type="region of interest" description="Disordered" evidence="9">
    <location>
        <begin position="904"/>
        <end position="952"/>
    </location>
</feature>
<keyword evidence="6" id="KW-0832">Ubl conjugation</keyword>
<feature type="compositionally biased region" description="Basic and acidic residues" evidence="9">
    <location>
        <begin position="156"/>
        <end position="167"/>
    </location>
</feature>
<evidence type="ECO:0000313" key="13">
    <source>
        <dbReference type="Proteomes" id="UP000799438"/>
    </source>
</evidence>
<keyword evidence="2 8" id="KW-0728">SH3 domain</keyword>
<reference evidence="12" key="1">
    <citation type="journal article" date="2020" name="Stud. Mycol.">
        <title>101 Dothideomycetes genomes: a test case for predicting lifestyles and emergence of pathogens.</title>
        <authorList>
            <person name="Haridas S."/>
            <person name="Albert R."/>
            <person name="Binder M."/>
            <person name="Bloem J."/>
            <person name="Labutti K."/>
            <person name="Salamov A."/>
            <person name="Andreopoulos B."/>
            <person name="Baker S."/>
            <person name="Barry K."/>
            <person name="Bills G."/>
            <person name="Bluhm B."/>
            <person name="Cannon C."/>
            <person name="Castanera R."/>
            <person name="Culley D."/>
            <person name="Daum C."/>
            <person name="Ezra D."/>
            <person name="Gonzalez J."/>
            <person name="Henrissat B."/>
            <person name="Kuo A."/>
            <person name="Liang C."/>
            <person name="Lipzen A."/>
            <person name="Lutzoni F."/>
            <person name="Magnuson J."/>
            <person name="Mondo S."/>
            <person name="Nolan M."/>
            <person name="Ohm R."/>
            <person name="Pangilinan J."/>
            <person name="Park H.-J."/>
            <person name="Ramirez L."/>
            <person name="Alfaro M."/>
            <person name="Sun H."/>
            <person name="Tritt A."/>
            <person name="Yoshinaga Y."/>
            <person name="Zwiers L.-H."/>
            <person name="Turgeon B."/>
            <person name="Goodwin S."/>
            <person name="Spatafora J."/>
            <person name="Crous P."/>
            <person name="Grigoriev I."/>
        </authorList>
    </citation>
    <scope>NUCLEOTIDE SEQUENCE</scope>
    <source>
        <strain evidence="12">CBS 121167</strain>
    </source>
</reference>
<dbReference type="CDD" id="cd00174">
    <property type="entry name" value="SH3"/>
    <property type="match status" value="1"/>
</dbReference>
<feature type="domain" description="SH3" evidence="10">
    <location>
        <begin position="953"/>
        <end position="1014"/>
    </location>
</feature>
<dbReference type="GO" id="GO:0006511">
    <property type="term" value="P:ubiquitin-dependent protein catabolic process"/>
    <property type="evidence" value="ECO:0007669"/>
    <property type="project" value="TreeGrafter"/>
</dbReference>
<dbReference type="SUPFAM" id="SSF50044">
    <property type="entry name" value="SH3-domain"/>
    <property type="match status" value="1"/>
</dbReference>
<feature type="compositionally biased region" description="Low complexity" evidence="9">
    <location>
        <begin position="904"/>
        <end position="936"/>
    </location>
</feature>
<evidence type="ECO:0000256" key="2">
    <source>
        <dbReference type="ARBA" id="ARBA00022443"/>
    </source>
</evidence>
<proteinExistence type="inferred from homology"/>
<dbReference type="GO" id="GO:0008270">
    <property type="term" value="F:zinc ion binding"/>
    <property type="evidence" value="ECO:0007669"/>
    <property type="project" value="UniProtKB-KW"/>
</dbReference>
<dbReference type="InterPro" id="IPR001452">
    <property type="entry name" value="SH3_domain"/>
</dbReference>
<feature type="domain" description="RING-type" evidence="11">
    <location>
        <begin position="14"/>
        <end position="62"/>
    </location>
</feature>
<feature type="region of interest" description="Disordered" evidence="9">
    <location>
        <begin position="663"/>
        <end position="684"/>
    </location>
</feature>
<dbReference type="InterPro" id="IPR052256">
    <property type="entry name" value="E3_ubiquitin-ligase_CHFR"/>
</dbReference>
<dbReference type="PROSITE" id="PS50002">
    <property type="entry name" value="SH3"/>
    <property type="match status" value="1"/>
</dbReference>
<feature type="compositionally biased region" description="Basic and acidic residues" evidence="9">
    <location>
        <begin position="187"/>
        <end position="204"/>
    </location>
</feature>